<gene>
    <name evidence="1" type="ORF">Taro_012869</name>
</gene>
<dbReference type="AlphaFoldDB" id="A0A843U540"/>
<sequence>MARAAQEPREDDVRSVGVPSARRLWVFFDVFCRMEFAPDLWMDSQWGRWGSACELNPLSLLKRG</sequence>
<proteinExistence type="predicted"/>
<comment type="caution">
    <text evidence="1">The sequence shown here is derived from an EMBL/GenBank/DDBJ whole genome shotgun (WGS) entry which is preliminary data.</text>
</comment>
<dbReference type="Proteomes" id="UP000652761">
    <property type="component" value="Unassembled WGS sequence"/>
</dbReference>
<evidence type="ECO:0000313" key="2">
    <source>
        <dbReference type="Proteomes" id="UP000652761"/>
    </source>
</evidence>
<name>A0A843U540_COLES</name>
<protein>
    <submittedName>
        <fullName evidence="1">Uncharacterized protein</fullName>
    </submittedName>
</protein>
<evidence type="ECO:0000313" key="1">
    <source>
        <dbReference type="EMBL" id="MQL80422.1"/>
    </source>
</evidence>
<accession>A0A843U540</accession>
<keyword evidence="2" id="KW-1185">Reference proteome</keyword>
<organism evidence="1 2">
    <name type="scientific">Colocasia esculenta</name>
    <name type="common">Wild taro</name>
    <name type="synonym">Arum esculentum</name>
    <dbReference type="NCBI Taxonomy" id="4460"/>
    <lineage>
        <taxon>Eukaryota</taxon>
        <taxon>Viridiplantae</taxon>
        <taxon>Streptophyta</taxon>
        <taxon>Embryophyta</taxon>
        <taxon>Tracheophyta</taxon>
        <taxon>Spermatophyta</taxon>
        <taxon>Magnoliopsida</taxon>
        <taxon>Liliopsida</taxon>
        <taxon>Araceae</taxon>
        <taxon>Aroideae</taxon>
        <taxon>Colocasieae</taxon>
        <taxon>Colocasia</taxon>
    </lineage>
</organism>
<dbReference type="EMBL" id="NMUH01000507">
    <property type="protein sequence ID" value="MQL80422.1"/>
    <property type="molecule type" value="Genomic_DNA"/>
</dbReference>
<reference evidence="1" key="1">
    <citation type="submission" date="2017-07" db="EMBL/GenBank/DDBJ databases">
        <title>Taro Niue Genome Assembly and Annotation.</title>
        <authorList>
            <person name="Atibalentja N."/>
            <person name="Keating K."/>
            <person name="Fields C.J."/>
        </authorList>
    </citation>
    <scope>NUCLEOTIDE SEQUENCE</scope>
    <source>
        <strain evidence="1">Niue_2</strain>
        <tissue evidence="1">Leaf</tissue>
    </source>
</reference>